<proteinExistence type="inferred from homology"/>
<dbReference type="Gene3D" id="2.60.40.1120">
    <property type="entry name" value="Carboxypeptidase-like, regulatory domain"/>
    <property type="match status" value="1"/>
</dbReference>
<dbReference type="PROSITE" id="PS52016">
    <property type="entry name" value="TONB_DEPENDENT_REC_3"/>
    <property type="match status" value="1"/>
</dbReference>
<dbReference type="InterPro" id="IPR036942">
    <property type="entry name" value="Beta-barrel_TonB_sf"/>
</dbReference>
<feature type="chain" id="PRO_5010363935" evidence="8">
    <location>
        <begin position="24"/>
        <end position="1124"/>
    </location>
</feature>
<dbReference type="Pfam" id="PF13715">
    <property type="entry name" value="CarbopepD_reg_2"/>
    <property type="match status" value="1"/>
</dbReference>
<dbReference type="InterPro" id="IPR039426">
    <property type="entry name" value="TonB-dep_rcpt-like"/>
</dbReference>
<evidence type="ECO:0000313" key="11">
    <source>
        <dbReference type="Proteomes" id="UP000183200"/>
    </source>
</evidence>
<dbReference type="InterPro" id="IPR008969">
    <property type="entry name" value="CarboxyPept-like_regulatory"/>
</dbReference>
<gene>
    <name evidence="10" type="ORF">SAMN05421820_11436</name>
</gene>
<evidence type="ECO:0000256" key="5">
    <source>
        <dbReference type="ARBA" id="ARBA00023136"/>
    </source>
</evidence>
<dbReference type="EMBL" id="FNGY01000014">
    <property type="protein sequence ID" value="SDO36964.1"/>
    <property type="molecule type" value="Genomic_DNA"/>
</dbReference>
<keyword evidence="3 7" id="KW-1134">Transmembrane beta strand</keyword>
<name>A0A1H0IZQ3_9SPHI</name>
<keyword evidence="6 7" id="KW-0998">Cell outer membrane</keyword>
<evidence type="ECO:0000256" key="1">
    <source>
        <dbReference type="ARBA" id="ARBA00004571"/>
    </source>
</evidence>
<keyword evidence="5 7" id="KW-0472">Membrane</keyword>
<evidence type="ECO:0000256" key="6">
    <source>
        <dbReference type="ARBA" id="ARBA00023237"/>
    </source>
</evidence>
<reference evidence="11" key="1">
    <citation type="submission" date="2016-10" db="EMBL/GenBank/DDBJ databases">
        <authorList>
            <person name="Varghese N."/>
            <person name="Submissions S."/>
        </authorList>
    </citation>
    <scope>NUCLEOTIDE SEQUENCE [LARGE SCALE GENOMIC DNA]</scope>
    <source>
        <strain evidence="11">DSM 19110</strain>
    </source>
</reference>
<evidence type="ECO:0000256" key="7">
    <source>
        <dbReference type="PROSITE-ProRule" id="PRU01360"/>
    </source>
</evidence>
<dbReference type="GO" id="GO:0009279">
    <property type="term" value="C:cell outer membrane"/>
    <property type="evidence" value="ECO:0007669"/>
    <property type="project" value="UniProtKB-SubCell"/>
</dbReference>
<dbReference type="InterPro" id="IPR023996">
    <property type="entry name" value="TonB-dep_OMP_SusC/RagA"/>
</dbReference>
<evidence type="ECO:0000259" key="9">
    <source>
        <dbReference type="Pfam" id="PF07715"/>
    </source>
</evidence>
<dbReference type="Gene3D" id="2.170.130.10">
    <property type="entry name" value="TonB-dependent receptor, plug domain"/>
    <property type="match status" value="1"/>
</dbReference>
<dbReference type="NCBIfam" id="TIGR04057">
    <property type="entry name" value="SusC_RagA_signa"/>
    <property type="match status" value="1"/>
</dbReference>
<evidence type="ECO:0000256" key="2">
    <source>
        <dbReference type="ARBA" id="ARBA00022448"/>
    </source>
</evidence>
<dbReference type="RefSeq" id="WP_245723953.1">
    <property type="nucleotide sequence ID" value="NZ_FNGY01000014.1"/>
</dbReference>
<dbReference type="Pfam" id="PF07715">
    <property type="entry name" value="Plug"/>
    <property type="match status" value="1"/>
</dbReference>
<evidence type="ECO:0000256" key="3">
    <source>
        <dbReference type="ARBA" id="ARBA00022452"/>
    </source>
</evidence>
<organism evidence="10 11">
    <name type="scientific">Pedobacter steynii</name>
    <dbReference type="NCBI Taxonomy" id="430522"/>
    <lineage>
        <taxon>Bacteria</taxon>
        <taxon>Pseudomonadati</taxon>
        <taxon>Bacteroidota</taxon>
        <taxon>Sphingobacteriia</taxon>
        <taxon>Sphingobacteriales</taxon>
        <taxon>Sphingobacteriaceae</taxon>
        <taxon>Pedobacter</taxon>
    </lineage>
</organism>
<dbReference type="SUPFAM" id="SSF56935">
    <property type="entry name" value="Porins"/>
    <property type="match status" value="1"/>
</dbReference>
<evidence type="ECO:0000256" key="8">
    <source>
        <dbReference type="SAM" id="SignalP"/>
    </source>
</evidence>
<evidence type="ECO:0000313" key="10">
    <source>
        <dbReference type="EMBL" id="SDO36964.1"/>
    </source>
</evidence>
<dbReference type="SUPFAM" id="SSF49464">
    <property type="entry name" value="Carboxypeptidase regulatory domain-like"/>
    <property type="match status" value="1"/>
</dbReference>
<keyword evidence="8" id="KW-0732">Signal</keyword>
<evidence type="ECO:0000256" key="4">
    <source>
        <dbReference type="ARBA" id="ARBA00022692"/>
    </source>
</evidence>
<dbReference type="InterPro" id="IPR023997">
    <property type="entry name" value="TonB-dep_OMP_SusC/RagA_CS"/>
</dbReference>
<feature type="domain" description="TonB-dependent receptor plug" evidence="9">
    <location>
        <begin position="116"/>
        <end position="243"/>
    </location>
</feature>
<keyword evidence="11" id="KW-1185">Reference proteome</keyword>
<keyword evidence="4 7" id="KW-0812">Transmembrane</keyword>
<dbReference type="NCBIfam" id="TIGR04056">
    <property type="entry name" value="OMP_RagA_SusC"/>
    <property type="match status" value="1"/>
</dbReference>
<dbReference type="Gene3D" id="2.40.170.20">
    <property type="entry name" value="TonB-dependent receptor, beta-barrel domain"/>
    <property type="match status" value="1"/>
</dbReference>
<dbReference type="Proteomes" id="UP000183200">
    <property type="component" value="Unassembled WGS sequence"/>
</dbReference>
<keyword evidence="2 7" id="KW-0813">Transport</keyword>
<dbReference type="AlphaFoldDB" id="A0A1H0IZQ3"/>
<dbReference type="InterPro" id="IPR037066">
    <property type="entry name" value="Plug_dom_sf"/>
</dbReference>
<protein>
    <submittedName>
        <fullName evidence="10">Iron complex outermembrane recepter protein</fullName>
    </submittedName>
</protein>
<dbReference type="InterPro" id="IPR012910">
    <property type="entry name" value="Plug_dom"/>
</dbReference>
<accession>A0A1H0IZQ3</accession>
<comment type="similarity">
    <text evidence="7">Belongs to the TonB-dependent receptor family.</text>
</comment>
<sequence>MKQMYLKCTVLLLFSLITMAANAQKTVTGTVRDASGPMPGVSVAVKGTQKVTQTNAEGRFSIEASDTQIIVFTAVGYKRFEATVGSKTVINATLTEEENMLTDVVVTALGVKREAKSIGYSVQKVVGGDLVKGNAPTLSTGLMGKVSGLNVSQSNGIEGGSQRVVIRGNTSIGGNNQPLYVVDGMPLDNTQVNSKDNDVNSVSSYKDWGTVLNFLNPEDIEDVNVLKGPTAAALYGARGGNGVILITTKKGKMKEGLGIDYSYNFRSNDPYRYQEMQNTYGYGGAIGLYSAVKTLPKGADGVERYPGEAPWSNSGLTGPDEKYLSHGPIPGGLNSWGAFSWYGTGASWGAKMDGQMIRWWDGTMRAYSPQPDNLSTYYRTGNTQSHNISLSGANDIGSLRVSYSRQDNKAIVHNSDFSNNTLNFGGNIKVSKKFNAEVTGSYINYSRLNSPTIGNADDSWGKFSTYGMSRDYQNIEQFLYINPDGSKRKLDNTNYPMSYPYGGYGSEMYWKLNQQNTYMNHDQLLGTAKISGDLTDWLSVMGRASVNFGSDEMEKKFKPIDPAGIDGKFGHELYKTTDRNLEFLATAHKDNFLGSKFNTSFSVGGSSWATNYRAVQGWNDGPFNIPFQYFLQNINKPLVNASDIQPVEQRSRQKINSLFGIANVSYNNFLFLELTGRNDWSSTLPSATNSYFYPAASLSYVFTEHLNLGNMKNWLDYGKFRVAYAGSASGTDPYQTTYVYDSSTFGGLPTRATPEDLLPLDLLRPQRSKSYEAGLDLSFLKNRLGLTFTYYKVNSTSQIIKMGIAPSSGVKTVISNVGELQNQGYEFTLRGSVIRKDDFSWDLTLNGAHNQNKLLRLTDGIDEYTLNSLFDNNGVRMKVKVGENYGTIYGTDYTYKDGQRIVEKVKDVNGNTIGTRYKVTSEQVAIGNAVPKLTGGLGTNFRYKNFSLYALADFKWGGDIWSGSYSTAMGNGLAPETLLERNGGGLPYTYPDGSKANHGVILDGVFADGTKNTDVVNYMWKYAGVYSAWTDINMPRSAAVLENSWIKLRELRLTYQVPKKVIQKSKFVQDLSLSLIGRDLFYIYTSLPDRLNPEAVNGIGNAQGIEFGALPGVRSFGFSVNVSF</sequence>
<feature type="signal peptide" evidence="8">
    <location>
        <begin position="1"/>
        <end position="23"/>
    </location>
</feature>
<comment type="subcellular location">
    <subcellularLocation>
        <location evidence="1 7">Cell outer membrane</location>
        <topology evidence="1 7">Multi-pass membrane protein</topology>
    </subcellularLocation>
</comment>